<dbReference type="InterPro" id="IPR036876">
    <property type="entry name" value="UVR_dom_sf"/>
</dbReference>
<dbReference type="InterPro" id="IPR050066">
    <property type="entry name" value="UvrABC_protein_C"/>
</dbReference>
<dbReference type="PROSITE" id="PS50151">
    <property type="entry name" value="UVR"/>
    <property type="match status" value="1"/>
</dbReference>
<dbReference type="InterPro" id="IPR003583">
    <property type="entry name" value="Hlx-hairpin-Hlx_DNA-bd_motif"/>
</dbReference>
<keyword evidence="4 6" id="KW-0267">Excision nuclease</keyword>
<dbReference type="Gene3D" id="3.30.420.340">
    <property type="entry name" value="UvrC, RNAse H endonuclease domain"/>
    <property type="match status" value="1"/>
</dbReference>
<dbReference type="PROSITE" id="PS50165">
    <property type="entry name" value="UVRC"/>
    <property type="match status" value="1"/>
</dbReference>
<comment type="subcellular location">
    <subcellularLocation>
        <location evidence="6">Cytoplasm</location>
    </subcellularLocation>
</comment>
<dbReference type="InterPro" id="IPR038476">
    <property type="entry name" value="UvrC_RNase_H_dom_sf"/>
</dbReference>
<evidence type="ECO:0000256" key="4">
    <source>
        <dbReference type="ARBA" id="ARBA00022881"/>
    </source>
</evidence>
<dbReference type="Proteomes" id="UP000182652">
    <property type="component" value="Unassembled WGS sequence"/>
</dbReference>
<dbReference type="SMART" id="SM00465">
    <property type="entry name" value="GIYc"/>
    <property type="match status" value="1"/>
</dbReference>
<reference evidence="11 12" key="1">
    <citation type="submission" date="2016-10" db="EMBL/GenBank/DDBJ databases">
        <authorList>
            <person name="de Groot N.N."/>
        </authorList>
    </citation>
    <scope>NUCLEOTIDE SEQUENCE [LARGE SCALE GENOMIC DNA]</scope>
    <source>
        <strain evidence="11 12">DSM 10495</strain>
    </source>
</reference>
<dbReference type="Pfam" id="PF12826">
    <property type="entry name" value="HHH_2"/>
    <property type="match status" value="1"/>
</dbReference>
<accession>A0A1H4QI91</accession>
<dbReference type="SUPFAM" id="SSF46600">
    <property type="entry name" value="C-terminal UvrC-binding domain of UvrB"/>
    <property type="match status" value="1"/>
</dbReference>
<protein>
    <recommendedName>
        <fullName evidence="6">UvrABC system protein C</fullName>
        <shortName evidence="6">Protein UvrC</shortName>
    </recommendedName>
    <alternativeName>
        <fullName evidence="6">Excinuclease ABC subunit C</fullName>
    </alternativeName>
</protein>
<evidence type="ECO:0000259" key="8">
    <source>
        <dbReference type="PROSITE" id="PS50151"/>
    </source>
</evidence>
<dbReference type="HAMAP" id="MF_00203">
    <property type="entry name" value="UvrC"/>
    <property type="match status" value="1"/>
</dbReference>
<dbReference type="Pfam" id="PF08459">
    <property type="entry name" value="UvrC_RNaseH_dom"/>
    <property type="match status" value="1"/>
</dbReference>
<dbReference type="GO" id="GO:0009381">
    <property type="term" value="F:excinuclease ABC activity"/>
    <property type="evidence" value="ECO:0007669"/>
    <property type="project" value="UniProtKB-UniRule"/>
</dbReference>
<dbReference type="CDD" id="cd10434">
    <property type="entry name" value="GIY-YIG_UvrC_Cho"/>
    <property type="match status" value="1"/>
</dbReference>
<dbReference type="NCBIfam" id="TIGR00194">
    <property type="entry name" value="uvrC"/>
    <property type="match status" value="1"/>
</dbReference>
<dbReference type="RefSeq" id="WP_066212834.1">
    <property type="nucleotide sequence ID" value="NZ_FNSN01000003.1"/>
</dbReference>
<keyword evidence="3 6" id="KW-0228">DNA excision</keyword>
<keyword evidence="6" id="KW-0742">SOS response</keyword>
<evidence type="ECO:0000313" key="12">
    <source>
        <dbReference type="Proteomes" id="UP000182652"/>
    </source>
</evidence>
<dbReference type="GO" id="GO:0009380">
    <property type="term" value="C:excinuclease repair complex"/>
    <property type="evidence" value="ECO:0007669"/>
    <property type="project" value="InterPro"/>
</dbReference>
<dbReference type="InterPro" id="IPR001943">
    <property type="entry name" value="UVR_dom"/>
</dbReference>
<dbReference type="Gene3D" id="3.40.1440.10">
    <property type="entry name" value="GIY-YIG endonuclease"/>
    <property type="match status" value="1"/>
</dbReference>
<dbReference type="EMBL" id="FNSN01000003">
    <property type="protein sequence ID" value="SEC19317.1"/>
    <property type="molecule type" value="Genomic_DNA"/>
</dbReference>
<dbReference type="GO" id="GO:0005737">
    <property type="term" value="C:cytoplasm"/>
    <property type="evidence" value="ECO:0007669"/>
    <property type="project" value="UniProtKB-SubCell"/>
</dbReference>
<dbReference type="InterPro" id="IPR010994">
    <property type="entry name" value="RuvA_2-like"/>
</dbReference>
<dbReference type="FunFam" id="3.40.1440.10:FF:000001">
    <property type="entry name" value="UvrABC system protein C"/>
    <property type="match status" value="1"/>
</dbReference>
<evidence type="ECO:0000256" key="3">
    <source>
        <dbReference type="ARBA" id="ARBA00022769"/>
    </source>
</evidence>
<dbReference type="NCBIfam" id="NF001824">
    <property type="entry name" value="PRK00558.1-5"/>
    <property type="match status" value="1"/>
</dbReference>
<dbReference type="Pfam" id="PF22920">
    <property type="entry name" value="UvrC_RNaseH"/>
    <property type="match status" value="1"/>
</dbReference>
<dbReference type="GO" id="GO:0006289">
    <property type="term" value="P:nucleotide-excision repair"/>
    <property type="evidence" value="ECO:0007669"/>
    <property type="project" value="UniProtKB-UniRule"/>
</dbReference>
<name>A0A1H4QI91_9MICC</name>
<evidence type="ECO:0000259" key="9">
    <source>
        <dbReference type="PROSITE" id="PS50164"/>
    </source>
</evidence>
<dbReference type="Pfam" id="PF02151">
    <property type="entry name" value="UVR"/>
    <property type="match status" value="1"/>
</dbReference>
<feature type="domain" description="GIY-YIG" evidence="9">
    <location>
        <begin position="16"/>
        <end position="95"/>
    </location>
</feature>
<evidence type="ECO:0000256" key="2">
    <source>
        <dbReference type="ARBA" id="ARBA00022763"/>
    </source>
</evidence>
<dbReference type="InterPro" id="IPR035901">
    <property type="entry name" value="GIY-YIG_endonuc_sf"/>
</dbReference>
<evidence type="ECO:0000313" key="11">
    <source>
        <dbReference type="EMBL" id="SEC19317.1"/>
    </source>
</evidence>
<dbReference type="Pfam" id="PF01541">
    <property type="entry name" value="GIY-YIG"/>
    <property type="match status" value="1"/>
</dbReference>
<dbReference type="Gene3D" id="1.10.150.20">
    <property type="entry name" value="5' to 3' exonuclease, C-terminal subdomain"/>
    <property type="match status" value="1"/>
</dbReference>
<feature type="domain" description="UVR" evidence="8">
    <location>
        <begin position="207"/>
        <end position="242"/>
    </location>
</feature>
<gene>
    <name evidence="6" type="primary">uvrC</name>
    <name evidence="11" type="ORF">SAMN04489745_2296</name>
</gene>
<organism evidence="11 12">
    <name type="scientific">Arthrobacter woluwensis</name>
    <dbReference type="NCBI Taxonomy" id="156980"/>
    <lineage>
        <taxon>Bacteria</taxon>
        <taxon>Bacillati</taxon>
        <taxon>Actinomycetota</taxon>
        <taxon>Actinomycetes</taxon>
        <taxon>Micrococcales</taxon>
        <taxon>Micrococcaceae</taxon>
        <taxon>Arthrobacter</taxon>
    </lineage>
</organism>
<dbReference type="PANTHER" id="PTHR30562">
    <property type="entry name" value="UVRC/OXIDOREDUCTASE"/>
    <property type="match status" value="1"/>
</dbReference>
<evidence type="ECO:0000259" key="10">
    <source>
        <dbReference type="PROSITE" id="PS50165"/>
    </source>
</evidence>
<dbReference type="SUPFAM" id="SSF82771">
    <property type="entry name" value="GIY-YIG endonuclease"/>
    <property type="match status" value="1"/>
</dbReference>
<keyword evidence="5 6" id="KW-0234">DNA repair</keyword>
<dbReference type="Gene3D" id="4.10.860.10">
    <property type="entry name" value="UVR domain"/>
    <property type="match status" value="1"/>
</dbReference>
<dbReference type="GO" id="GO:0009432">
    <property type="term" value="P:SOS response"/>
    <property type="evidence" value="ECO:0007669"/>
    <property type="project" value="UniProtKB-UniRule"/>
</dbReference>
<evidence type="ECO:0000256" key="1">
    <source>
        <dbReference type="ARBA" id="ARBA00022490"/>
    </source>
</evidence>
<keyword evidence="2 6" id="KW-0227">DNA damage</keyword>
<feature type="region of interest" description="Disordered" evidence="7">
    <location>
        <begin position="472"/>
        <end position="513"/>
    </location>
</feature>
<evidence type="ECO:0000256" key="6">
    <source>
        <dbReference type="HAMAP-Rule" id="MF_00203"/>
    </source>
</evidence>
<comment type="similarity">
    <text evidence="6">Belongs to the UvrC family.</text>
</comment>
<dbReference type="PANTHER" id="PTHR30562:SF1">
    <property type="entry name" value="UVRABC SYSTEM PROTEIN C"/>
    <property type="match status" value="1"/>
</dbReference>
<dbReference type="STRING" id="156980.SAMN04489745_2296"/>
<comment type="function">
    <text evidence="6">The UvrABC repair system catalyzes the recognition and processing of DNA lesions. UvrC both incises the 5' and 3' sides of the lesion. The N-terminal half is responsible for the 3' incision and the C-terminal half is responsible for the 5' incision.</text>
</comment>
<keyword evidence="1 6" id="KW-0963">Cytoplasm</keyword>
<dbReference type="InterPro" id="IPR000305">
    <property type="entry name" value="GIY-YIG_endonuc"/>
</dbReference>
<dbReference type="InterPro" id="IPR041663">
    <property type="entry name" value="DisA/LigA_HHH"/>
</dbReference>
<dbReference type="InterPro" id="IPR047296">
    <property type="entry name" value="GIY-YIG_UvrC_Cho"/>
</dbReference>
<dbReference type="InterPro" id="IPR004791">
    <property type="entry name" value="UvrC"/>
</dbReference>
<dbReference type="AlphaFoldDB" id="A0A1H4QI91"/>
<dbReference type="SUPFAM" id="SSF47781">
    <property type="entry name" value="RuvA domain 2-like"/>
    <property type="match status" value="1"/>
</dbReference>
<evidence type="ECO:0000256" key="5">
    <source>
        <dbReference type="ARBA" id="ARBA00023204"/>
    </source>
</evidence>
<dbReference type="PROSITE" id="PS50164">
    <property type="entry name" value="GIY_YIG"/>
    <property type="match status" value="1"/>
</dbReference>
<dbReference type="InterPro" id="IPR001162">
    <property type="entry name" value="UvrC_RNase_H_dom"/>
</dbReference>
<feature type="domain" description="UvrC family homology region profile" evidence="10">
    <location>
        <begin position="268"/>
        <end position="551"/>
    </location>
</feature>
<feature type="compositionally biased region" description="Low complexity" evidence="7">
    <location>
        <begin position="485"/>
        <end position="513"/>
    </location>
</feature>
<dbReference type="SMART" id="SM00278">
    <property type="entry name" value="HhH1"/>
    <property type="match status" value="2"/>
</dbReference>
<dbReference type="GO" id="GO:0003677">
    <property type="term" value="F:DNA binding"/>
    <property type="evidence" value="ECO:0007669"/>
    <property type="project" value="UniProtKB-UniRule"/>
</dbReference>
<evidence type="ECO:0000256" key="7">
    <source>
        <dbReference type="SAM" id="MobiDB-lite"/>
    </source>
</evidence>
<keyword evidence="12" id="KW-1185">Reference proteome</keyword>
<proteinExistence type="inferred from homology"/>
<comment type="subunit">
    <text evidence="6">Interacts with UvrB in an incision complex.</text>
</comment>
<sequence>MADPASYRPRTGEIPTEPGVYRFRDQHGRVIYVGKAKSLRSRLNSYFAKPAGLTPKTYAMVHAASSVEWTVVGSELESLQLEYTWIKEFKPRYNVVFRDDKSYPYLAVTMGEKFPRVQVMRGERRKGAKYFGPYTAGAIRETMDTLLRVFPVRSCSAGVFRRAEASGRPCLLGYIDKCSAPCVGRISEEDHRALAEDFCSFMSGEAGRFLRRLEREMKDAVAELNYEQAARIRDDIAAMRKVFERNAVVLADSTDADLFAIHEDELEASVQVFRVRGGRIRSQQGWVVEKVEDTTPADLIEHLLQQAYGEEAGNTDRIPREVLVPVLPPDPAQLGEWLSGLRGSRVEIRVPQRGDKAQLMETVRTNAEQALKLHKTRRAGDITTRSLAIQELQEALELDEPPLRIECFDISHVQGTNVVGSMVVVEDGLPRKSEYRKFTITGAAAHDDTAAMDDVLTRRFKAYLRDRVHVPETLGRADDDGGGTDSAAPDSAASESPVPESPVSVSPAPESPAPEVAALGVPVQPGKFAYPPNLVVVDGGKPQVAAAQRALDALGITEVRVVGLAKRLEEVWLPDSDFPVILPRASQGLYLLQRIRDEAHRFAITFHRQRRGKAMTASALDGVPGLGESKRKALLSHFGSVKKMRAATVEELCEVKGIGTVLATAIHAHLTRESADEVPAVNYTTGEILEP</sequence>
<dbReference type="SMR" id="A0A1H4QI91"/>